<dbReference type="Proteomes" id="UP001642360">
    <property type="component" value="Unassembled WGS sequence"/>
</dbReference>
<accession>A0ABC8TKW5</accession>
<dbReference type="AlphaFoldDB" id="A0ABC8TKW5"/>
<gene>
    <name evidence="1" type="ORF">ILEXP_LOCUS39587</name>
</gene>
<proteinExistence type="predicted"/>
<evidence type="ECO:0000313" key="2">
    <source>
        <dbReference type="Proteomes" id="UP001642360"/>
    </source>
</evidence>
<organism evidence="1 2">
    <name type="scientific">Ilex paraguariensis</name>
    <name type="common">yerba mate</name>
    <dbReference type="NCBI Taxonomy" id="185542"/>
    <lineage>
        <taxon>Eukaryota</taxon>
        <taxon>Viridiplantae</taxon>
        <taxon>Streptophyta</taxon>
        <taxon>Embryophyta</taxon>
        <taxon>Tracheophyta</taxon>
        <taxon>Spermatophyta</taxon>
        <taxon>Magnoliopsida</taxon>
        <taxon>eudicotyledons</taxon>
        <taxon>Gunneridae</taxon>
        <taxon>Pentapetalae</taxon>
        <taxon>asterids</taxon>
        <taxon>campanulids</taxon>
        <taxon>Aquifoliales</taxon>
        <taxon>Aquifoliaceae</taxon>
        <taxon>Ilex</taxon>
    </lineage>
</organism>
<protein>
    <submittedName>
        <fullName evidence="1">Uncharacterized protein</fullName>
    </submittedName>
</protein>
<comment type="caution">
    <text evidence="1">The sequence shown here is derived from an EMBL/GenBank/DDBJ whole genome shotgun (WGS) entry which is preliminary data.</text>
</comment>
<evidence type="ECO:0000313" key="1">
    <source>
        <dbReference type="EMBL" id="CAK9170100.1"/>
    </source>
</evidence>
<keyword evidence="2" id="KW-1185">Reference proteome</keyword>
<reference evidence="1 2" key="1">
    <citation type="submission" date="2024-02" db="EMBL/GenBank/DDBJ databases">
        <authorList>
            <person name="Vignale AGUSTIN F."/>
            <person name="Sosa J E."/>
            <person name="Modenutti C."/>
        </authorList>
    </citation>
    <scope>NUCLEOTIDE SEQUENCE [LARGE SCALE GENOMIC DNA]</scope>
</reference>
<dbReference type="EMBL" id="CAUOFW020005425">
    <property type="protein sequence ID" value="CAK9170100.1"/>
    <property type="molecule type" value="Genomic_DNA"/>
</dbReference>
<feature type="non-terminal residue" evidence="1">
    <location>
        <position position="55"/>
    </location>
</feature>
<sequence>MRRQLSEVDMRRLLSEVDVSYRRRQHSVYIVGYFKEDGFGQIPQLNNKTKNHNEM</sequence>
<name>A0ABC8TKW5_9AQUA</name>